<dbReference type="AlphaFoldDB" id="A0A1H3MD11"/>
<reference evidence="1 2" key="1">
    <citation type="submission" date="2016-10" db="EMBL/GenBank/DDBJ databases">
        <authorList>
            <person name="de Groot N.N."/>
        </authorList>
    </citation>
    <scope>NUCLEOTIDE SEQUENCE [LARGE SCALE GENOMIC DNA]</scope>
    <source>
        <strain evidence="1 2">APO</strain>
    </source>
</reference>
<keyword evidence="2" id="KW-1185">Reference proteome</keyword>
<dbReference type="EMBL" id="FNPV01000004">
    <property type="protein sequence ID" value="SDY73905.1"/>
    <property type="molecule type" value="Genomic_DNA"/>
</dbReference>
<gene>
    <name evidence="1" type="ORF">SAMN05192546_10466</name>
</gene>
<dbReference type="RefSeq" id="WP_176968296.1">
    <property type="nucleotide sequence ID" value="NZ_FNPV01000004.1"/>
</dbReference>
<proteinExistence type="predicted"/>
<accession>A0A1H3MD11</accession>
<organism evidence="1 2">
    <name type="scientific">Tindallia californiensis</name>
    <dbReference type="NCBI Taxonomy" id="159292"/>
    <lineage>
        <taxon>Bacteria</taxon>
        <taxon>Bacillati</taxon>
        <taxon>Bacillota</taxon>
        <taxon>Clostridia</taxon>
        <taxon>Peptostreptococcales</taxon>
        <taxon>Tindalliaceae</taxon>
        <taxon>Tindallia</taxon>
    </lineage>
</organism>
<evidence type="ECO:0000313" key="2">
    <source>
        <dbReference type="Proteomes" id="UP000199230"/>
    </source>
</evidence>
<name>A0A1H3MD11_9FIRM</name>
<dbReference type="Proteomes" id="UP000199230">
    <property type="component" value="Unassembled WGS sequence"/>
</dbReference>
<protein>
    <submittedName>
        <fullName evidence="1">Uncharacterized protein</fullName>
    </submittedName>
</protein>
<evidence type="ECO:0000313" key="1">
    <source>
        <dbReference type="EMBL" id="SDY73905.1"/>
    </source>
</evidence>
<sequence length="48" mass="5950">MYNYRCRDRWNGKRYYQRTVKKIGKDSDRQGVYNAGMDRRILSMMVIR</sequence>